<name>A0AAN6NK66_9PEZI</name>
<protein>
    <submittedName>
        <fullName evidence="1">Uncharacterized protein</fullName>
    </submittedName>
</protein>
<feature type="non-terminal residue" evidence="1">
    <location>
        <position position="194"/>
    </location>
</feature>
<keyword evidence="2" id="KW-1185">Reference proteome</keyword>
<feature type="non-terminal residue" evidence="1">
    <location>
        <position position="1"/>
    </location>
</feature>
<organism evidence="1 2">
    <name type="scientific">Pseudoneurospora amorphoporcata</name>
    <dbReference type="NCBI Taxonomy" id="241081"/>
    <lineage>
        <taxon>Eukaryota</taxon>
        <taxon>Fungi</taxon>
        <taxon>Dikarya</taxon>
        <taxon>Ascomycota</taxon>
        <taxon>Pezizomycotina</taxon>
        <taxon>Sordariomycetes</taxon>
        <taxon>Sordariomycetidae</taxon>
        <taxon>Sordariales</taxon>
        <taxon>Sordariaceae</taxon>
        <taxon>Pseudoneurospora</taxon>
    </lineage>
</organism>
<evidence type="ECO:0000313" key="2">
    <source>
        <dbReference type="Proteomes" id="UP001303222"/>
    </source>
</evidence>
<reference evidence="1" key="2">
    <citation type="submission" date="2023-06" db="EMBL/GenBank/DDBJ databases">
        <authorList>
            <consortium name="Lawrence Berkeley National Laboratory"/>
            <person name="Mondo S.J."/>
            <person name="Hensen N."/>
            <person name="Bonometti L."/>
            <person name="Westerberg I."/>
            <person name="Brannstrom I.O."/>
            <person name="Guillou S."/>
            <person name="Cros-Aarteil S."/>
            <person name="Calhoun S."/>
            <person name="Haridas S."/>
            <person name="Kuo A."/>
            <person name="Pangilinan J."/>
            <person name="Riley R."/>
            <person name="Labutti K."/>
            <person name="Andreopoulos B."/>
            <person name="Lipzen A."/>
            <person name="Chen C."/>
            <person name="Yanf M."/>
            <person name="Daum C."/>
            <person name="Ng V."/>
            <person name="Clum A."/>
            <person name="Steindorff A."/>
            <person name="Ohm R."/>
            <person name="Martin F."/>
            <person name="Silar P."/>
            <person name="Natvig D."/>
            <person name="Lalanne C."/>
            <person name="Gautier V."/>
            <person name="Ament-Velasquez S.L."/>
            <person name="Kruys A."/>
            <person name="Hutchinson M.I."/>
            <person name="Powell A.J."/>
            <person name="Barry K."/>
            <person name="Miller A.N."/>
            <person name="Grigoriev I.V."/>
            <person name="Debuchy R."/>
            <person name="Gladieux P."/>
            <person name="Thoren M.H."/>
            <person name="Johannesson H."/>
        </authorList>
    </citation>
    <scope>NUCLEOTIDE SEQUENCE</scope>
    <source>
        <strain evidence="1">CBS 626.80</strain>
    </source>
</reference>
<gene>
    <name evidence="1" type="ORF">QBC32DRAFT_196384</name>
</gene>
<accession>A0AAN6NK66</accession>
<sequence>KLKRDDIGTFNPFADDPEDMGMIESGSNAIYTDSTMFKDRLLTLLEDDPKGIFHKQLVCMWPLFLQGAAHMWWHNQMTPEKRRELVTVEQLTSALVKRFTPDSAMATRKFNAGRLTLYHVYKDENAATTYILKQLRLARAMGILSKDGDNWLGIMVQIWNSFSTNIKTILRPPTAFSDTEVYLEEIEKTRAILV</sequence>
<dbReference type="AlphaFoldDB" id="A0AAN6NK66"/>
<evidence type="ECO:0000313" key="1">
    <source>
        <dbReference type="EMBL" id="KAK3946631.1"/>
    </source>
</evidence>
<reference evidence="1" key="1">
    <citation type="journal article" date="2023" name="Mol. Phylogenet. Evol.">
        <title>Genome-scale phylogeny and comparative genomics of the fungal order Sordariales.</title>
        <authorList>
            <person name="Hensen N."/>
            <person name="Bonometti L."/>
            <person name="Westerberg I."/>
            <person name="Brannstrom I.O."/>
            <person name="Guillou S."/>
            <person name="Cros-Aarteil S."/>
            <person name="Calhoun S."/>
            <person name="Haridas S."/>
            <person name="Kuo A."/>
            <person name="Mondo S."/>
            <person name="Pangilinan J."/>
            <person name="Riley R."/>
            <person name="LaButti K."/>
            <person name="Andreopoulos B."/>
            <person name="Lipzen A."/>
            <person name="Chen C."/>
            <person name="Yan M."/>
            <person name="Daum C."/>
            <person name="Ng V."/>
            <person name="Clum A."/>
            <person name="Steindorff A."/>
            <person name="Ohm R.A."/>
            <person name="Martin F."/>
            <person name="Silar P."/>
            <person name="Natvig D.O."/>
            <person name="Lalanne C."/>
            <person name="Gautier V."/>
            <person name="Ament-Velasquez S.L."/>
            <person name="Kruys A."/>
            <person name="Hutchinson M.I."/>
            <person name="Powell A.J."/>
            <person name="Barry K."/>
            <person name="Miller A.N."/>
            <person name="Grigoriev I.V."/>
            <person name="Debuchy R."/>
            <person name="Gladieux P."/>
            <person name="Hiltunen Thoren M."/>
            <person name="Johannesson H."/>
        </authorList>
    </citation>
    <scope>NUCLEOTIDE SEQUENCE</scope>
    <source>
        <strain evidence="1">CBS 626.80</strain>
    </source>
</reference>
<dbReference type="Proteomes" id="UP001303222">
    <property type="component" value="Unassembled WGS sequence"/>
</dbReference>
<comment type="caution">
    <text evidence="1">The sequence shown here is derived from an EMBL/GenBank/DDBJ whole genome shotgun (WGS) entry which is preliminary data.</text>
</comment>
<proteinExistence type="predicted"/>
<dbReference type="EMBL" id="MU859618">
    <property type="protein sequence ID" value="KAK3946631.1"/>
    <property type="molecule type" value="Genomic_DNA"/>
</dbReference>